<name>A0A1D8TVJ1_9CYAN</name>
<dbReference type="GO" id="GO:0003868">
    <property type="term" value="F:4-hydroxyphenylpyruvate dioxygenase activity"/>
    <property type="evidence" value="ECO:0007669"/>
    <property type="project" value="InterPro"/>
</dbReference>
<dbReference type="Gene3D" id="3.10.180.10">
    <property type="entry name" value="2,3-Dihydroxybiphenyl 1,2-Dioxygenase, domain 1"/>
    <property type="match status" value="2"/>
</dbReference>
<dbReference type="CDD" id="cd08342">
    <property type="entry name" value="HPPD_N_like"/>
    <property type="match status" value="1"/>
</dbReference>
<evidence type="ECO:0000313" key="18">
    <source>
        <dbReference type="Proteomes" id="UP000177870"/>
    </source>
</evidence>
<comment type="subunit">
    <text evidence="5">Homodimer.</text>
</comment>
<dbReference type="PIRSF" id="PIRSF009283">
    <property type="entry name" value="HPP_dOase"/>
    <property type="match status" value="1"/>
</dbReference>
<keyword evidence="10 17" id="KW-0223">Dioxygenase</keyword>
<dbReference type="GO" id="GO:0042802">
    <property type="term" value="F:identical protein binding"/>
    <property type="evidence" value="ECO:0007669"/>
    <property type="project" value="UniProtKB-ARBA"/>
</dbReference>
<feature type="domain" description="VOC" evidence="16">
    <location>
        <begin position="172"/>
        <end position="321"/>
    </location>
</feature>
<dbReference type="PANTHER" id="PTHR11959">
    <property type="entry name" value="4-HYDROXYPHENYLPYRUVATE DIOXYGENASE"/>
    <property type="match status" value="1"/>
</dbReference>
<keyword evidence="14" id="KW-0472">Membrane</keyword>
<keyword evidence="13" id="KW-0333">Golgi apparatus</keyword>
<keyword evidence="9" id="KW-0256">Endoplasmic reticulum</keyword>
<evidence type="ECO:0000256" key="8">
    <source>
        <dbReference type="ARBA" id="ARBA00022737"/>
    </source>
</evidence>
<gene>
    <name evidence="17" type="ORF">BJP34_20795</name>
</gene>
<evidence type="ECO:0000256" key="4">
    <source>
        <dbReference type="ARBA" id="ARBA00005877"/>
    </source>
</evidence>
<dbReference type="InterPro" id="IPR041736">
    <property type="entry name" value="4OHPhenylPyrv_dOase_N"/>
</dbReference>
<sequence length="375" mass="41863">MKIDHVHFYVRDATVFSDWLVQTLGFQRVASGSSYHTYTEVVKSGSITFVISSPLTSASPIAGFLRVHPPGVADIAFLVEDLEAVIENASAQGNQVIQPPHEQCQRHGRLKWSKIPSWGSVVHTLVERDGICEESFFPAQLNWITKTADGKVPSLSREANQGNNNPQTMFTTIDHVVLNVAAGELERAVNWYQQVLGFCPQQLFSIKTQQSGLYSQVMVDPTGQVQLPINEPTSANSQIQEFIDFNGGPGIQHIALRTSNIVEAIAQLRGRGLPFIEVPSSYYSQLRQRPGGSNLPLPTAEWEEIATRQILVDWQQEFSQALLLQTFTKPIFGKPTFFFEIIERRCQAKGFGEGNFRALFEAIEREQNKRGSLST</sequence>
<reference evidence="18" key="1">
    <citation type="submission" date="2016-10" db="EMBL/GenBank/DDBJ databases">
        <title>Comparative genomics uncovers the prolific and rare metabolic potential of the cyanobacterial genus Moorea.</title>
        <authorList>
            <person name="Leao T."/>
            <person name="Castelao G."/>
            <person name="Korobeynikov A."/>
            <person name="Monroe E.A."/>
            <person name="Podell S."/>
            <person name="Glukhov E."/>
            <person name="Allen E."/>
            <person name="Gerwick W.H."/>
            <person name="Gerwick L."/>
        </authorList>
    </citation>
    <scope>NUCLEOTIDE SEQUENCE [LARGE SCALE GENOMIC DNA]</scope>
    <source>
        <strain evidence="18">PAL-8-15-08-1</strain>
    </source>
</reference>
<dbReference type="GO" id="GO:0006572">
    <property type="term" value="P:L-tyrosine catabolic process"/>
    <property type="evidence" value="ECO:0007669"/>
    <property type="project" value="TreeGrafter"/>
</dbReference>
<evidence type="ECO:0000256" key="7">
    <source>
        <dbReference type="ARBA" id="ARBA00022723"/>
    </source>
</evidence>
<evidence type="ECO:0000256" key="1">
    <source>
        <dbReference type="ARBA" id="ARBA00004395"/>
    </source>
</evidence>
<comment type="cofactor">
    <cofactor evidence="15">
        <name>Fe cation</name>
        <dbReference type="ChEBI" id="CHEBI:24875"/>
    </cofactor>
    <text evidence="15">Binds 1 Fe cation per subunit.</text>
</comment>
<proteinExistence type="inferred from homology"/>
<evidence type="ECO:0000256" key="3">
    <source>
        <dbReference type="ARBA" id="ARBA00004496"/>
    </source>
</evidence>
<comment type="subcellular location">
    <subcellularLocation>
        <location evidence="3">Cytoplasm</location>
    </subcellularLocation>
    <subcellularLocation>
        <location evidence="2">Endoplasmic reticulum membrane</location>
        <topology evidence="2">Peripheral membrane protein</topology>
    </subcellularLocation>
    <subcellularLocation>
        <location evidence="1">Golgi apparatus membrane</location>
        <topology evidence="1">Peripheral membrane protein</topology>
    </subcellularLocation>
</comment>
<dbReference type="GO" id="GO:0005737">
    <property type="term" value="C:cytoplasm"/>
    <property type="evidence" value="ECO:0007669"/>
    <property type="project" value="UniProtKB-SubCell"/>
</dbReference>
<evidence type="ECO:0000256" key="6">
    <source>
        <dbReference type="ARBA" id="ARBA00022490"/>
    </source>
</evidence>
<protein>
    <submittedName>
        <fullName evidence="17">4-hydroxyphenylpyruvate dioxygenase</fullName>
    </submittedName>
</protein>
<feature type="domain" description="VOC" evidence="16">
    <location>
        <begin position="2"/>
        <end position="128"/>
    </location>
</feature>
<dbReference type="EMBL" id="CP017599">
    <property type="protein sequence ID" value="AOX01555.1"/>
    <property type="molecule type" value="Genomic_DNA"/>
</dbReference>
<dbReference type="InterPro" id="IPR004360">
    <property type="entry name" value="Glyas_Fos-R_dOase_dom"/>
</dbReference>
<evidence type="ECO:0000256" key="14">
    <source>
        <dbReference type="ARBA" id="ARBA00023136"/>
    </source>
</evidence>
<accession>A0A1D8TVJ1</accession>
<evidence type="ECO:0000256" key="12">
    <source>
        <dbReference type="ARBA" id="ARBA00023004"/>
    </source>
</evidence>
<keyword evidence="17" id="KW-0670">Pyruvate</keyword>
<keyword evidence="7 15" id="KW-0479">Metal-binding</keyword>
<dbReference type="InterPro" id="IPR029068">
    <property type="entry name" value="Glyas_Bleomycin-R_OHBP_Dase"/>
</dbReference>
<dbReference type="GO" id="GO:0046872">
    <property type="term" value="F:metal ion binding"/>
    <property type="evidence" value="ECO:0007669"/>
    <property type="project" value="UniProtKB-KW"/>
</dbReference>
<keyword evidence="6" id="KW-0963">Cytoplasm</keyword>
<evidence type="ECO:0000256" key="15">
    <source>
        <dbReference type="PIRSR" id="PIRSR009283-1"/>
    </source>
</evidence>
<evidence type="ECO:0000256" key="13">
    <source>
        <dbReference type="ARBA" id="ARBA00023034"/>
    </source>
</evidence>
<evidence type="ECO:0000256" key="2">
    <source>
        <dbReference type="ARBA" id="ARBA00004406"/>
    </source>
</evidence>
<evidence type="ECO:0000256" key="11">
    <source>
        <dbReference type="ARBA" id="ARBA00023002"/>
    </source>
</evidence>
<organism evidence="17 18">
    <name type="scientific">Moorena producens PAL-8-15-08-1</name>
    <dbReference type="NCBI Taxonomy" id="1458985"/>
    <lineage>
        <taxon>Bacteria</taxon>
        <taxon>Bacillati</taxon>
        <taxon>Cyanobacteriota</taxon>
        <taxon>Cyanophyceae</taxon>
        <taxon>Coleofasciculales</taxon>
        <taxon>Coleofasciculaceae</taxon>
        <taxon>Moorena</taxon>
    </lineage>
</organism>
<keyword evidence="12 15" id="KW-0408">Iron</keyword>
<dbReference type="PANTHER" id="PTHR11959:SF1">
    <property type="entry name" value="4-HYDROXYPHENYLPYRUVATE DIOXYGENASE"/>
    <property type="match status" value="1"/>
</dbReference>
<dbReference type="Proteomes" id="UP000177870">
    <property type="component" value="Chromosome"/>
</dbReference>
<dbReference type="STRING" id="1458985.BJP34_20795"/>
<dbReference type="RefSeq" id="WP_070393993.1">
    <property type="nucleotide sequence ID" value="NZ_CP017599.1"/>
</dbReference>
<dbReference type="Pfam" id="PF00903">
    <property type="entry name" value="Glyoxalase"/>
    <property type="match status" value="1"/>
</dbReference>
<dbReference type="InterPro" id="IPR005956">
    <property type="entry name" value="4OHPhenylPyrv_dOase"/>
</dbReference>
<keyword evidence="11" id="KW-0560">Oxidoreductase</keyword>
<dbReference type="SUPFAM" id="SSF54593">
    <property type="entry name" value="Glyoxalase/Bleomycin resistance protein/Dihydroxybiphenyl dioxygenase"/>
    <property type="match status" value="1"/>
</dbReference>
<evidence type="ECO:0000313" key="17">
    <source>
        <dbReference type="EMBL" id="AOX01555.1"/>
    </source>
</evidence>
<dbReference type="InterPro" id="IPR041735">
    <property type="entry name" value="4OHPhenylPyrv_dOase_C"/>
</dbReference>
<keyword evidence="8" id="KW-0677">Repeat</keyword>
<dbReference type="FunFam" id="3.10.180.10:FF:000022">
    <property type="entry name" value="4-hydroxyphenylpyruvate dioxygenase"/>
    <property type="match status" value="1"/>
</dbReference>
<dbReference type="KEGG" id="mpro:BJP34_20795"/>
<dbReference type="InterPro" id="IPR037523">
    <property type="entry name" value="VOC_core"/>
</dbReference>
<dbReference type="CDD" id="cd07250">
    <property type="entry name" value="HPPD_C_like"/>
    <property type="match status" value="1"/>
</dbReference>
<dbReference type="NCBIfam" id="TIGR01263">
    <property type="entry name" value="4HPPD"/>
    <property type="match status" value="1"/>
</dbReference>
<dbReference type="PROSITE" id="PS51819">
    <property type="entry name" value="VOC"/>
    <property type="match status" value="2"/>
</dbReference>
<evidence type="ECO:0000256" key="9">
    <source>
        <dbReference type="ARBA" id="ARBA00022824"/>
    </source>
</evidence>
<comment type="similarity">
    <text evidence="4">Belongs to the 4HPPD family.</text>
</comment>
<feature type="binding site" evidence="15">
    <location>
        <position position="253"/>
    </location>
    <ligand>
        <name>Fe cation</name>
        <dbReference type="ChEBI" id="CHEBI:24875"/>
    </ligand>
</feature>
<evidence type="ECO:0000256" key="10">
    <source>
        <dbReference type="ARBA" id="ARBA00022964"/>
    </source>
</evidence>
<dbReference type="AlphaFoldDB" id="A0A1D8TVJ1"/>
<feature type="binding site" evidence="15">
    <location>
        <position position="340"/>
    </location>
    <ligand>
        <name>Fe cation</name>
        <dbReference type="ChEBI" id="CHEBI:24875"/>
    </ligand>
</feature>
<evidence type="ECO:0000256" key="5">
    <source>
        <dbReference type="ARBA" id="ARBA00011738"/>
    </source>
</evidence>
<evidence type="ECO:0000259" key="16">
    <source>
        <dbReference type="PROSITE" id="PS51819"/>
    </source>
</evidence>
<dbReference type="OrthoDB" id="9780241at2"/>
<dbReference type="Pfam" id="PF13669">
    <property type="entry name" value="Glyoxalase_4"/>
    <property type="match status" value="1"/>
</dbReference>
<feature type="binding site" evidence="15">
    <location>
        <position position="175"/>
    </location>
    <ligand>
        <name>Fe cation</name>
        <dbReference type="ChEBI" id="CHEBI:24875"/>
    </ligand>
</feature>